<gene>
    <name evidence="2" type="ordered locus">Spirs_1241</name>
</gene>
<reference evidence="2 3" key="1">
    <citation type="journal article" date="2010" name="Stand. Genomic Sci.">
        <title>Complete genome sequence of Spirochaeta smaragdinae type strain (SEBR 4228).</title>
        <authorList>
            <person name="Mavromatis K."/>
            <person name="Yasawong M."/>
            <person name="Chertkov O."/>
            <person name="Lapidus A."/>
            <person name="Lucas S."/>
            <person name="Nolan M."/>
            <person name="Del Rio T.G."/>
            <person name="Tice H."/>
            <person name="Cheng J.F."/>
            <person name="Pitluck S."/>
            <person name="Liolios K."/>
            <person name="Ivanova N."/>
            <person name="Tapia R."/>
            <person name="Han C."/>
            <person name="Bruce D."/>
            <person name="Goodwin L."/>
            <person name="Pati A."/>
            <person name="Chen A."/>
            <person name="Palaniappan K."/>
            <person name="Land M."/>
            <person name="Hauser L."/>
            <person name="Chang Y.J."/>
            <person name="Jeffries C.D."/>
            <person name="Detter J.C."/>
            <person name="Rohde M."/>
            <person name="Brambilla E."/>
            <person name="Spring S."/>
            <person name="Goker M."/>
            <person name="Sikorski J."/>
            <person name="Woyke T."/>
            <person name="Bristow J."/>
            <person name="Eisen J.A."/>
            <person name="Markowitz V."/>
            <person name="Hugenholtz P."/>
            <person name="Klenk H.P."/>
            <person name="Kyrpides N.C."/>
        </authorList>
    </citation>
    <scope>NUCLEOTIDE SEQUENCE [LARGE SCALE GENOMIC DNA]</scope>
    <source>
        <strain evidence="3">DSM 11293 / JCM 15392 / SEBR 4228</strain>
    </source>
</reference>
<evidence type="ECO:0000313" key="2">
    <source>
        <dbReference type="EMBL" id="ADK80368.1"/>
    </source>
</evidence>
<keyword evidence="3" id="KW-1185">Reference proteome</keyword>
<evidence type="ECO:0000313" key="3">
    <source>
        <dbReference type="Proteomes" id="UP000002318"/>
    </source>
</evidence>
<dbReference type="Proteomes" id="UP000002318">
    <property type="component" value="Chromosome"/>
</dbReference>
<dbReference type="InterPro" id="IPR043129">
    <property type="entry name" value="ATPase_NBD"/>
</dbReference>
<dbReference type="InterPro" id="IPR049874">
    <property type="entry name" value="ROK_cs"/>
</dbReference>
<proteinExistence type="inferred from homology"/>
<dbReference type="Pfam" id="PF00480">
    <property type="entry name" value="ROK"/>
    <property type="match status" value="1"/>
</dbReference>
<dbReference type="Gene3D" id="1.10.10.10">
    <property type="entry name" value="Winged helix-like DNA-binding domain superfamily/Winged helix DNA-binding domain"/>
    <property type="match status" value="1"/>
</dbReference>
<dbReference type="SUPFAM" id="SSF53067">
    <property type="entry name" value="Actin-like ATPase domain"/>
    <property type="match status" value="1"/>
</dbReference>
<dbReference type="CDD" id="cd00090">
    <property type="entry name" value="HTH_ARSR"/>
    <property type="match status" value="1"/>
</dbReference>
<dbReference type="InterPro" id="IPR011991">
    <property type="entry name" value="ArsR-like_HTH"/>
</dbReference>
<dbReference type="SUPFAM" id="SSF46785">
    <property type="entry name" value="Winged helix' DNA-binding domain"/>
    <property type="match status" value="1"/>
</dbReference>
<dbReference type="PROSITE" id="PS01125">
    <property type="entry name" value="ROK"/>
    <property type="match status" value="1"/>
</dbReference>
<dbReference type="GO" id="GO:0006355">
    <property type="term" value="P:regulation of DNA-templated transcription"/>
    <property type="evidence" value="ECO:0007669"/>
    <property type="project" value="UniProtKB-ARBA"/>
</dbReference>
<dbReference type="HOGENOM" id="CLU_036604_13_5_12"/>
<dbReference type="PANTHER" id="PTHR18964:SF149">
    <property type="entry name" value="BIFUNCTIONAL UDP-N-ACETYLGLUCOSAMINE 2-EPIMERASE_N-ACETYLMANNOSAMINE KINASE"/>
    <property type="match status" value="1"/>
</dbReference>
<dbReference type="InterPro" id="IPR036390">
    <property type="entry name" value="WH_DNA-bd_sf"/>
</dbReference>
<dbReference type="STRING" id="573413.Spirs_1241"/>
<dbReference type="InterPro" id="IPR000600">
    <property type="entry name" value="ROK"/>
</dbReference>
<protein>
    <submittedName>
        <fullName evidence="2">ROK family protein</fullName>
    </submittedName>
</protein>
<dbReference type="KEGG" id="ssm:Spirs_1241"/>
<comment type="similarity">
    <text evidence="1">Belongs to the ROK (NagC/XylR) family.</text>
</comment>
<organism evidence="2 3">
    <name type="scientific">Sediminispirochaeta smaragdinae (strain DSM 11293 / JCM 15392 / SEBR 4228)</name>
    <name type="common">Spirochaeta smaragdinae</name>
    <dbReference type="NCBI Taxonomy" id="573413"/>
    <lineage>
        <taxon>Bacteria</taxon>
        <taxon>Pseudomonadati</taxon>
        <taxon>Spirochaetota</taxon>
        <taxon>Spirochaetia</taxon>
        <taxon>Spirochaetales</taxon>
        <taxon>Spirochaetaceae</taxon>
        <taxon>Sediminispirochaeta</taxon>
    </lineage>
</organism>
<dbReference type="InterPro" id="IPR036388">
    <property type="entry name" value="WH-like_DNA-bd_sf"/>
</dbReference>
<dbReference type="PANTHER" id="PTHR18964">
    <property type="entry name" value="ROK (REPRESSOR, ORF, KINASE) FAMILY"/>
    <property type="match status" value="1"/>
</dbReference>
<accession>E1R2T6</accession>
<dbReference type="Gene3D" id="3.30.420.40">
    <property type="match status" value="2"/>
</dbReference>
<dbReference type="AlphaFoldDB" id="E1R2T6"/>
<dbReference type="eggNOG" id="COG1940">
    <property type="taxonomic scope" value="Bacteria"/>
</dbReference>
<dbReference type="Pfam" id="PF13412">
    <property type="entry name" value="HTH_24"/>
    <property type="match status" value="1"/>
</dbReference>
<dbReference type="EMBL" id="CP002116">
    <property type="protein sequence ID" value="ADK80368.1"/>
    <property type="molecule type" value="Genomic_DNA"/>
</dbReference>
<name>E1R2T6_SEDSS</name>
<evidence type="ECO:0000256" key="1">
    <source>
        <dbReference type="ARBA" id="ARBA00006479"/>
    </source>
</evidence>
<sequence>MNSNMTLKRNSREQSHNRRKILKKVWENETISRAELAKQLHLSPATVSSNVAELVRMNYIRLGKEGDSSGGRKPIMLEINEDSLAAVGITVMKESVLSSLVNLKGEVIDSRLDKYTLPISKDSILSTILFSIKKILAIWNNNQKICGIGIGMHGVVDYSSGISIFAPYFSWHYINIKTLVEEEFHIPVLVDNDARVMVLAEKWFGKYRSLQNFIFLSLDEGVGGGIMVDGKLFRGSGYAAGEIGHIHVKENGSKCICGNYGCLETVAAIPRIVGEIVDQIRLGYPSYITDIIGDKPLNLIDFDIVLEAVKKGDDLCKKVLSKVGMYIGVASADIINFFNPEAIIIGGKLSLAWDYFKEDVRETVIRQSMHECNKNVKILRSSFVGCRGDIGAAALVVDKILEENFLQSLNK</sequence>